<dbReference type="Proteomes" id="UP000284243">
    <property type="component" value="Unassembled WGS sequence"/>
</dbReference>
<dbReference type="Proteomes" id="UP000283426">
    <property type="component" value="Unassembled WGS sequence"/>
</dbReference>
<dbReference type="RefSeq" id="WP_013610977.1">
    <property type="nucleotide sequence ID" value="NZ_CABJFF010000021.1"/>
</dbReference>
<dbReference type="Pfam" id="PF06144">
    <property type="entry name" value="DNA_pol3_delta"/>
    <property type="match status" value="1"/>
</dbReference>
<protein>
    <recommendedName>
        <fullName evidence="2">DNA polymerase III subunit delta</fullName>
        <ecNumber evidence="1">2.7.7.7</ecNumber>
    </recommendedName>
</protein>
<dbReference type="AlphaFoldDB" id="A0A1Y3XXQ3"/>
<sequence>MTFEEIRKDIKARKYKPIYFLCGEEPFFIDRLTALLENTVLTEDEKAFNQTVLYGNDVSMSTITDTARRFPMMSERQVVIVREAQNIRDFDNLLPYIDHYQNSTILVLAYKNKKPDKRKGVFKKLGNTPHCIYFESAKLYDNKIPEWIIGYCKEKSYGITTKAAGILAESLGTDLSRVANEIDKLVLLLPQGGEIQESLVEEHTGISKDFNSFELLSAIIRKDFLKANQIVNYFEANPKNNPLVLTITTLFRYFLNLLTYHYQKKTTPNTQEMARLLGVHPFFMKDYIDGGKIYNAMKCATTISLLREYDMKSKGVGNANISDGELLKELIFKIMH</sequence>
<dbReference type="EC" id="2.7.7.7" evidence="1"/>
<evidence type="ECO:0000256" key="3">
    <source>
        <dbReference type="ARBA" id="ARBA00022679"/>
    </source>
</evidence>
<dbReference type="Gene3D" id="3.40.50.300">
    <property type="entry name" value="P-loop containing nucleotide triphosphate hydrolases"/>
    <property type="match status" value="1"/>
</dbReference>
<dbReference type="Proteomes" id="UP001212263">
    <property type="component" value="Unassembled WGS sequence"/>
</dbReference>
<dbReference type="Gene3D" id="1.20.272.10">
    <property type="match status" value="1"/>
</dbReference>
<dbReference type="EMBL" id="QRYW01000013">
    <property type="protein sequence ID" value="RGV27518.1"/>
    <property type="molecule type" value="Genomic_DNA"/>
</dbReference>
<dbReference type="InterPro" id="IPR008921">
    <property type="entry name" value="DNA_pol3_clamp-load_cplx_C"/>
</dbReference>
<evidence type="ECO:0000313" key="15">
    <source>
        <dbReference type="EMBL" id="RGY04408.1"/>
    </source>
</evidence>
<evidence type="ECO:0000256" key="8">
    <source>
        <dbReference type="ARBA" id="ARBA00049244"/>
    </source>
</evidence>
<reference evidence="16 17" key="1">
    <citation type="submission" date="2018-08" db="EMBL/GenBank/DDBJ databases">
        <title>A genome reference for cultivated species of the human gut microbiota.</title>
        <authorList>
            <person name="Zou Y."/>
            <person name="Xue W."/>
            <person name="Luo G."/>
        </authorList>
    </citation>
    <scope>NUCLEOTIDE SEQUENCE [LARGE SCALE GENOMIC DNA]</scope>
    <source>
        <strain evidence="14 16">AF14-6AC</strain>
        <strain evidence="13 17">AF16-14</strain>
        <strain evidence="15 18">OF03-11</strain>
    </source>
</reference>
<evidence type="ECO:0000259" key="10">
    <source>
        <dbReference type="Pfam" id="PF21694"/>
    </source>
</evidence>
<dbReference type="OMA" id="EEPYYID"/>
<dbReference type="GO" id="GO:0003677">
    <property type="term" value="F:DNA binding"/>
    <property type="evidence" value="ECO:0007669"/>
    <property type="project" value="InterPro"/>
</dbReference>
<reference evidence="11" key="2">
    <citation type="submission" date="2022-01" db="EMBL/GenBank/DDBJ databases">
        <title>Collection of gut derived symbiotic bacterial strains cultured from healthy donors.</title>
        <authorList>
            <person name="Lin H."/>
            <person name="Kohout C."/>
            <person name="Waligurski E."/>
            <person name="Pamer E.G."/>
        </authorList>
    </citation>
    <scope>NUCLEOTIDE SEQUENCE</scope>
    <source>
        <strain evidence="11">DFI.1.149</strain>
    </source>
</reference>
<evidence type="ECO:0000256" key="4">
    <source>
        <dbReference type="ARBA" id="ARBA00022695"/>
    </source>
</evidence>
<dbReference type="SUPFAM" id="SSF52540">
    <property type="entry name" value="P-loop containing nucleoside triphosphate hydrolases"/>
    <property type="match status" value="1"/>
</dbReference>
<dbReference type="InterPro" id="IPR027417">
    <property type="entry name" value="P-loop_NTPase"/>
</dbReference>
<dbReference type="InterPro" id="IPR048466">
    <property type="entry name" value="DNA_pol3_delta-like_C"/>
</dbReference>
<evidence type="ECO:0000313" key="12">
    <source>
        <dbReference type="EMBL" id="MDB9224426.1"/>
    </source>
</evidence>
<evidence type="ECO:0000313" key="18">
    <source>
        <dbReference type="Proteomes" id="UP000284434"/>
    </source>
</evidence>
<organism evidence="15 18">
    <name type="scientific">Odoribacter splanchnicus</name>
    <dbReference type="NCBI Taxonomy" id="28118"/>
    <lineage>
        <taxon>Bacteria</taxon>
        <taxon>Pseudomonadati</taxon>
        <taxon>Bacteroidota</taxon>
        <taxon>Bacteroidia</taxon>
        <taxon>Bacteroidales</taxon>
        <taxon>Odoribacteraceae</taxon>
        <taxon>Odoribacter</taxon>
    </lineage>
</organism>
<dbReference type="Gene3D" id="1.10.8.60">
    <property type="match status" value="1"/>
</dbReference>
<evidence type="ECO:0000256" key="1">
    <source>
        <dbReference type="ARBA" id="ARBA00012417"/>
    </source>
</evidence>
<evidence type="ECO:0000256" key="5">
    <source>
        <dbReference type="ARBA" id="ARBA00022705"/>
    </source>
</evidence>
<gene>
    <name evidence="15" type="primary">holA</name>
    <name evidence="14" type="ORF">DWW24_07460</name>
    <name evidence="13" type="ORF">DWW57_00960</name>
    <name evidence="15" type="ORF">DXA53_16050</name>
    <name evidence="11" type="ORF">L0P03_16080</name>
    <name evidence="12" type="ORF">PN645_15665</name>
</gene>
<keyword evidence="4 15" id="KW-0548">Nucleotidyltransferase</keyword>
<comment type="catalytic activity">
    <reaction evidence="8">
        <text>DNA(n) + a 2'-deoxyribonucleoside 5'-triphosphate = DNA(n+1) + diphosphate</text>
        <dbReference type="Rhea" id="RHEA:22508"/>
        <dbReference type="Rhea" id="RHEA-COMP:17339"/>
        <dbReference type="Rhea" id="RHEA-COMP:17340"/>
        <dbReference type="ChEBI" id="CHEBI:33019"/>
        <dbReference type="ChEBI" id="CHEBI:61560"/>
        <dbReference type="ChEBI" id="CHEBI:173112"/>
        <dbReference type="EC" id="2.7.7.7"/>
    </reaction>
</comment>
<dbReference type="PANTHER" id="PTHR34388">
    <property type="entry name" value="DNA POLYMERASE III SUBUNIT DELTA"/>
    <property type="match status" value="1"/>
</dbReference>
<evidence type="ECO:0000313" key="17">
    <source>
        <dbReference type="Proteomes" id="UP000284243"/>
    </source>
</evidence>
<evidence type="ECO:0000313" key="11">
    <source>
        <dbReference type="EMBL" id="MCG4961352.1"/>
    </source>
</evidence>
<dbReference type="GO" id="GO:0003887">
    <property type="term" value="F:DNA-directed DNA polymerase activity"/>
    <property type="evidence" value="ECO:0007669"/>
    <property type="project" value="UniProtKB-KW"/>
</dbReference>
<dbReference type="InterPro" id="IPR005790">
    <property type="entry name" value="DNA_polIII_delta"/>
</dbReference>
<dbReference type="SUPFAM" id="SSF48019">
    <property type="entry name" value="post-AAA+ oligomerization domain-like"/>
    <property type="match status" value="1"/>
</dbReference>
<dbReference type="InterPro" id="IPR010372">
    <property type="entry name" value="DNA_pol3_delta_N"/>
</dbReference>
<dbReference type="PANTHER" id="PTHR34388:SF1">
    <property type="entry name" value="DNA POLYMERASE III SUBUNIT DELTA"/>
    <property type="match status" value="1"/>
</dbReference>
<evidence type="ECO:0000259" key="9">
    <source>
        <dbReference type="Pfam" id="PF06144"/>
    </source>
</evidence>
<dbReference type="GeneID" id="61273893"/>
<dbReference type="EMBL" id="QRYC01000001">
    <property type="protein sequence ID" value="RGU59000.1"/>
    <property type="molecule type" value="Genomic_DNA"/>
</dbReference>
<dbReference type="Proteomes" id="UP001199750">
    <property type="component" value="Unassembled WGS sequence"/>
</dbReference>
<evidence type="ECO:0000313" key="14">
    <source>
        <dbReference type="EMBL" id="RGV27518.1"/>
    </source>
</evidence>
<dbReference type="EMBL" id="JAKNDN010000034">
    <property type="protein sequence ID" value="MCG4961352.1"/>
    <property type="molecule type" value="Genomic_DNA"/>
</dbReference>
<feature type="domain" description="DNA polymerase III delta N-terminal" evidence="9">
    <location>
        <begin position="19"/>
        <end position="127"/>
    </location>
</feature>
<evidence type="ECO:0000313" key="13">
    <source>
        <dbReference type="EMBL" id="RGU59000.1"/>
    </source>
</evidence>
<comment type="similarity">
    <text evidence="7">Belongs to the DNA polymerase HolA subunit family.</text>
</comment>
<evidence type="ECO:0000256" key="2">
    <source>
        <dbReference type="ARBA" id="ARBA00017703"/>
    </source>
</evidence>
<reference evidence="12" key="3">
    <citation type="submission" date="2023-01" db="EMBL/GenBank/DDBJ databases">
        <title>Human gut microbiome strain richness.</title>
        <authorList>
            <person name="Chen-Liaw A."/>
        </authorList>
    </citation>
    <scope>NUCLEOTIDE SEQUENCE</scope>
    <source>
        <strain evidence="12">RTP21484st1_B7_RTP21484_190118</strain>
    </source>
</reference>
<evidence type="ECO:0000313" key="16">
    <source>
        <dbReference type="Proteomes" id="UP000283426"/>
    </source>
</evidence>
<dbReference type="NCBIfam" id="TIGR01128">
    <property type="entry name" value="holA"/>
    <property type="match status" value="1"/>
</dbReference>
<dbReference type="GO" id="GO:0009360">
    <property type="term" value="C:DNA polymerase III complex"/>
    <property type="evidence" value="ECO:0007669"/>
    <property type="project" value="InterPro"/>
</dbReference>
<dbReference type="Proteomes" id="UP000284434">
    <property type="component" value="Unassembled WGS sequence"/>
</dbReference>
<dbReference type="EMBL" id="QSCO01000025">
    <property type="protein sequence ID" value="RGY04408.1"/>
    <property type="molecule type" value="Genomic_DNA"/>
</dbReference>
<keyword evidence="6" id="KW-0239">DNA-directed DNA polymerase</keyword>
<name>A0A1Y3XXQ3_9BACT</name>
<dbReference type="Pfam" id="PF21694">
    <property type="entry name" value="DNA_pol3_delta_C"/>
    <property type="match status" value="1"/>
</dbReference>
<evidence type="ECO:0000256" key="7">
    <source>
        <dbReference type="ARBA" id="ARBA00034754"/>
    </source>
</evidence>
<dbReference type="EMBL" id="JAQMRD010000024">
    <property type="protein sequence ID" value="MDB9224426.1"/>
    <property type="molecule type" value="Genomic_DNA"/>
</dbReference>
<dbReference type="GO" id="GO:0006261">
    <property type="term" value="P:DNA-templated DNA replication"/>
    <property type="evidence" value="ECO:0007669"/>
    <property type="project" value="TreeGrafter"/>
</dbReference>
<keyword evidence="5" id="KW-0235">DNA replication</keyword>
<accession>A0A1Y3XXQ3</accession>
<comment type="caution">
    <text evidence="15">The sequence shown here is derived from an EMBL/GenBank/DDBJ whole genome shotgun (WGS) entry which is preliminary data.</text>
</comment>
<keyword evidence="3 15" id="KW-0808">Transferase</keyword>
<proteinExistence type="inferred from homology"/>
<feature type="domain" description="DNA polymerase III delta subunit-like C-terminal" evidence="10">
    <location>
        <begin position="211"/>
        <end position="314"/>
    </location>
</feature>
<evidence type="ECO:0000256" key="6">
    <source>
        <dbReference type="ARBA" id="ARBA00022932"/>
    </source>
</evidence>